<name>A0A5P6PEZ8_9BRAD</name>
<accession>A0A5P6PEZ8</accession>
<dbReference type="RefSeq" id="WP_151650331.1">
    <property type="nucleotide sequence ID" value="NZ_CP044543.1"/>
</dbReference>
<reference evidence="2" key="1">
    <citation type="submission" date="2019-10" db="EMBL/GenBank/DDBJ databases">
        <title>Complete Genome Sequence of Bradyrhizobium betae type strain PL7HG1T.</title>
        <authorList>
            <person name="Bromfield E.S.P."/>
            <person name="Cloutier S."/>
        </authorList>
    </citation>
    <scope>NUCLEOTIDE SEQUENCE [LARGE SCALE GENOMIC DNA]</scope>
    <source>
        <strain evidence="2">PL7HG1</strain>
    </source>
</reference>
<sequence>MRPHEIHSECALPEMSGNDRAGVGLLDIRINRNELAIGLPERRENHPAFIRRKLPSAGQDRTASVGFMCMKYDPQHEAEAAMKRAAASEGADRQRLIQLALAWHELARDRRDERTD</sequence>
<evidence type="ECO:0000313" key="1">
    <source>
        <dbReference type="EMBL" id="QFI76929.1"/>
    </source>
</evidence>
<dbReference type="EMBL" id="CP044543">
    <property type="protein sequence ID" value="QFI76929.1"/>
    <property type="molecule type" value="Genomic_DNA"/>
</dbReference>
<dbReference type="AlphaFoldDB" id="A0A5P6PEZ8"/>
<dbReference type="KEGG" id="bbet:F8237_33800"/>
<evidence type="ECO:0000313" key="2">
    <source>
        <dbReference type="Proteomes" id="UP000325641"/>
    </source>
</evidence>
<organism evidence="1 2">
    <name type="scientific">Bradyrhizobium betae</name>
    <dbReference type="NCBI Taxonomy" id="244734"/>
    <lineage>
        <taxon>Bacteria</taxon>
        <taxon>Pseudomonadati</taxon>
        <taxon>Pseudomonadota</taxon>
        <taxon>Alphaproteobacteria</taxon>
        <taxon>Hyphomicrobiales</taxon>
        <taxon>Nitrobacteraceae</taxon>
        <taxon>Bradyrhizobium</taxon>
    </lineage>
</organism>
<dbReference type="Proteomes" id="UP000325641">
    <property type="component" value="Chromosome"/>
</dbReference>
<gene>
    <name evidence="1" type="ORF">F8237_33800</name>
</gene>
<proteinExistence type="predicted"/>
<protein>
    <submittedName>
        <fullName evidence="1">Uncharacterized protein</fullName>
    </submittedName>
</protein>
<dbReference type="OrthoDB" id="8253605at2"/>